<dbReference type="GO" id="GO:0016020">
    <property type="term" value="C:membrane"/>
    <property type="evidence" value="ECO:0007669"/>
    <property type="project" value="UniProtKB-SubCell"/>
</dbReference>
<dbReference type="GeneID" id="107426145"/>
<dbReference type="Proteomes" id="UP001652623">
    <property type="component" value="Chromosome 9"/>
</dbReference>
<keyword evidence="6 7" id="KW-0472">Membrane</keyword>
<evidence type="ECO:0000259" key="8">
    <source>
        <dbReference type="Pfam" id="PF13839"/>
    </source>
</evidence>
<feature type="domain" description="Trichome birefringence-like C-terminal" evidence="8">
    <location>
        <begin position="335"/>
        <end position="614"/>
    </location>
</feature>
<evidence type="ECO:0000259" key="9">
    <source>
        <dbReference type="Pfam" id="PF14416"/>
    </source>
</evidence>
<proteinExistence type="inferred from homology"/>
<evidence type="ECO:0000313" key="10">
    <source>
        <dbReference type="Proteomes" id="UP001652623"/>
    </source>
</evidence>
<dbReference type="KEGG" id="zju:107426145"/>
<dbReference type="PANTHER" id="PTHR32285">
    <property type="entry name" value="PROTEIN TRICHOME BIREFRINGENCE-LIKE 9-RELATED"/>
    <property type="match status" value="1"/>
</dbReference>
<name>A0A6P4AAF7_ZIZJJ</name>
<protein>
    <submittedName>
        <fullName evidence="11">Protein trichome birefringence-like 6</fullName>
    </submittedName>
</protein>
<dbReference type="FunCoup" id="A0A6P4AAF7">
    <property type="interactions" value="94"/>
</dbReference>
<dbReference type="PANTHER" id="PTHR32285:SF19">
    <property type="entry name" value="PROTEIN TRICHOME BIREFRINGENCE-LIKE 6"/>
    <property type="match status" value="1"/>
</dbReference>
<feature type="transmembrane region" description="Helical" evidence="7">
    <location>
        <begin position="58"/>
        <end position="78"/>
    </location>
</feature>
<accession>A0A6P4AAF7</accession>
<keyword evidence="3 7" id="KW-0812">Transmembrane</keyword>
<keyword evidence="5 7" id="KW-1133">Transmembrane helix</keyword>
<evidence type="ECO:0000256" key="5">
    <source>
        <dbReference type="ARBA" id="ARBA00022989"/>
    </source>
</evidence>
<evidence type="ECO:0000256" key="1">
    <source>
        <dbReference type="ARBA" id="ARBA00004167"/>
    </source>
</evidence>
<evidence type="ECO:0000256" key="7">
    <source>
        <dbReference type="SAM" id="Phobius"/>
    </source>
</evidence>
<evidence type="ECO:0000313" key="11">
    <source>
        <dbReference type="RefSeq" id="XP_015891736.3"/>
    </source>
</evidence>
<dbReference type="Pfam" id="PF13839">
    <property type="entry name" value="PC-Esterase"/>
    <property type="match status" value="1"/>
</dbReference>
<dbReference type="InterPro" id="IPR025846">
    <property type="entry name" value="TBL_N"/>
</dbReference>
<keyword evidence="10" id="KW-1185">Reference proteome</keyword>
<evidence type="ECO:0000256" key="4">
    <source>
        <dbReference type="ARBA" id="ARBA00022968"/>
    </source>
</evidence>
<dbReference type="Pfam" id="PF14416">
    <property type="entry name" value="PMR5N"/>
    <property type="match status" value="1"/>
</dbReference>
<evidence type="ECO:0000256" key="6">
    <source>
        <dbReference type="ARBA" id="ARBA00023136"/>
    </source>
</evidence>
<dbReference type="AlphaFoldDB" id="A0A6P4AAF7"/>
<reference evidence="11" key="1">
    <citation type="submission" date="2025-08" db="UniProtKB">
        <authorList>
            <consortium name="RefSeq"/>
        </authorList>
    </citation>
    <scope>IDENTIFICATION</scope>
    <source>
        <tissue evidence="11">Seedling</tissue>
    </source>
</reference>
<feature type="transmembrane region" description="Helical" evidence="7">
    <location>
        <begin position="98"/>
        <end position="118"/>
    </location>
</feature>
<keyword evidence="4" id="KW-0735">Signal-anchor</keyword>
<dbReference type="InterPro" id="IPR029962">
    <property type="entry name" value="TBL"/>
</dbReference>
<comment type="subcellular location">
    <subcellularLocation>
        <location evidence="1">Membrane</location>
        <topology evidence="1">Single-pass membrane protein</topology>
    </subcellularLocation>
</comment>
<dbReference type="GO" id="GO:0016413">
    <property type="term" value="F:O-acetyltransferase activity"/>
    <property type="evidence" value="ECO:0007669"/>
    <property type="project" value="InterPro"/>
</dbReference>
<sequence>MLVISFAFFLSSFVKYSFPSLTVSFLDEFSTKFLARFTDLVYIFIYIFSFIGTKHMLIYLTLPTLNESLLIFLEIFIFSSPGMKKQISFSFKPTRLLVSHFTIWSSTISVILFIIWFIKASPSVRQKTNFKLNNTSLKPTVTVQTLTGFSRNSSATGAKSSILIDTHFSKPENASGFGGISVTSGIQRDNNESKVLQEEETKGGGFKGNFHTLAENVTGNLSEKNGVSNSLKIQEKNDRATAFNKIDLQRSKMIEEKKSKPTPFEKIILSSSDRIERKGIRGCDVTKGRWVYDESYPLYTNRSCPFIDEGFNCEGNGRSDKSYMKWRWQPQDCEIPRFNATKMLELIRGKRVVFVGDSINRNQWESMLCMLFGAIKDPRRVYETHGRRITKKKGDYSFKFVDYKCTVEFYVTHFLVRERMARLGRKRIQTLRIDGTDRSSSRWKEADILVFNTGHWWSHDKTKAGVNFYQEEGQLLPRLNVSTAFRKAMTTWALWVDRHINPSKTQVFFRSSAPSHFSGGKWNSGGHCREATRPLERTSITAIPETNIILEEVIKQMKTPVTILNITSLSGYRIDGHPSMYGKTPGKYFSSSIQDCSHWCLPGVPDSWNEMLYAYLRSKHG</sequence>
<dbReference type="InterPro" id="IPR026057">
    <property type="entry name" value="TBL_C"/>
</dbReference>
<evidence type="ECO:0000256" key="2">
    <source>
        <dbReference type="ARBA" id="ARBA00007727"/>
    </source>
</evidence>
<feature type="transmembrane region" description="Helical" evidence="7">
    <location>
        <begin position="33"/>
        <end position="51"/>
    </location>
</feature>
<dbReference type="RefSeq" id="XP_015891736.3">
    <property type="nucleotide sequence ID" value="XM_016036250.4"/>
</dbReference>
<gene>
    <name evidence="11" type="primary">LOC107426145</name>
</gene>
<organism evidence="10 11">
    <name type="scientific">Ziziphus jujuba</name>
    <name type="common">Chinese jujube</name>
    <name type="synonym">Ziziphus sativa</name>
    <dbReference type="NCBI Taxonomy" id="326968"/>
    <lineage>
        <taxon>Eukaryota</taxon>
        <taxon>Viridiplantae</taxon>
        <taxon>Streptophyta</taxon>
        <taxon>Embryophyta</taxon>
        <taxon>Tracheophyta</taxon>
        <taxon>Spermatophyta</taxon>
        <taxon>Magnoliopsida</taxon>
        <taxon>eudicotyledons</taxon>
        <taxon>Gunneridae</taxon>
        <taxon>Pentapetalae</taxon>
        <taxon>rosids</taxon>
        <taxon>fabids</taxon>
        <taxon>Rosales</taxon>
        <taxon>Rhamnaceae</taxon>
        <taxon>Paliureae</taxon>
        <taxon>Ziziphus</taxon>
    </lineage>
</organism>
<feature type="domain" description="Trichome birefringence-like N-terminal" evidence="9">
    <location>
        <begin position="282"/>
        <end position="334"/>
    </location>
</feature>
<dbReference type="InParanoid" id="A0A6P4AAF7"/>
<comment type="similarity">
    <text evidence="2">Belongs to the PC-esterase family. TBL subfamily.</text>
</comment>
<evidence type="ECO:0000256" key="3">
    <source>
        <dbReference type="ARBA" id="ARBA00022692"/>
    </source>
</evidence>
<dbReference type="GO" id="GO:0005794">
    <property type="term" value="C:Golgi apparatus"/>
    <property type="evidence" value="ECO:0007669"/>
    <property type="project" value="TreeGrafter"/>
</dbReference>